<dbReference type="RefSeq" id="WP_145095275.1">
    <property type="nucleotide sequence ID" value="NZ_CP036348.1"/>
</dbReference>
<keyword evidence="5" id="KW-0012">Acyltransferase</keyword>
<evidence type="ECO:0000256" key="6">
    <source>
        <dbReference type="ARBA" id="ARBA00023316"/>
    </source>
</evidence>
<dbReference type="Pfam" id="PF13480">
    <property type="entry name" value="Acetyltransf_6"/>
    <property type="match status" value="1"/>
</dbReference>
<dbReference type="Proteomes" id="UP000315082">
    <property type="component" value="Chromosome"/>
</dbReference>
<organism evidence="8 9">
    <name type="scientific">Rosistilla carotiformis</name>
    <dbReference type="NCBI Taxonomy" id="2528017"/>
    <lineage>
        <taxon>Bacteria</taxon>
        <taxon>Pseudomonadati</taxon>
        <taxon>Planctomycetota</taxon>
        <taxon>Planctomycetia</taxon>
        <taxon>Pirellulales</taxon>
        <taxon>Pirellulaceae</taxon>
        <taxon>Rosistilla</taxon>
    </lineage>
</organism>
<dbReference type="Gene3D" id="3.40.630.30">
    <property type="match status" value="2"/>
</dbReference>
<evidence type="ECO:0000313" key="9">
    <source>
        <dbReference type="Proteomes" id="UP000315082"/>
    </source>
</evidence>
<evidence type="ECO:0000313" key="8">
    <source>
        <dbReference type="EMBL" id="QDV68812.1"/>
    </source>
</evidence>
<dbReference type="GO" id="GO:0016755">
    <property type="term" value="F:aminoacyltransferase activity"/>
    <property type="evidence" value="ECO:0007669"/>
    <property type="project" value="InterPro"/>
</dbReference>
<keyword evidence="2" id="KW-0808">Transferase</keyword>
<dbReference type="EMBL" id="CP036348">
    <property type="protein sequence ID" value="QDV68812.1"/>
    <property type="molecule type" value="Genomic_DNA"/>
</dbReference>
<evidence type="ECO:0000256" key="5">
    <source>
        <dbReference type="ARBA" id="ARBA00023315"/>
    </source>
</evidence>
<name>A0A518JTE1_9BACT</name>
<protein>
    <submittedName>
        <fullName evidence="8">FemAB family protein</fullName>
    </submittedName>
</protein>
<dbReference type="GO" id="GO:0008360">
    <property type="term" value="P:regulation of cell shape"/>
    <property type="evidence" value="ECO:0007669"/>
    <property type="project" value="UniProtKB-KW"/>
</dbReference>
<evidence type="ECO:0000256" key="3">
    <source>
        <dbReference type="ARBA" id="ARBA00022960"/>
    </source>
</evidence>
<dbReference type="OrthoDB" id="244970at2"/>
<evidence type="ECO:0000256" key="4">
    <source>
        <dbReference type="ARBA" id="ARBA00022984"/>
    </source>
</evidence>
<dbReference type="SUPFAM" id="SSF55729">
    <property type="entry name" value="Acyl-CoA N-acyltransferases (Nat)"/>
    <property type="match status" value="1"/>
</dbReference>
<dbReference type="InterPro" id="IPR038740">
    <property type="entry name" value="BioF2-like_GNAT_dom"/>
</dbReference>
<dbReference type="PANTHER" id="PTHR36174:SF1">
    <property type="entry name" value="LIPID II:GLYCINE GLYCYLTRANSFERASE"/>
    <property type="match status" value="1"/>
</dbReference>
<dbReference type="PANTHER" id="PTHR36174">
    <property type="entry name" value="LIPID II:GLYCINE GLYCYLTRANSFERASE"/>
    <property type="match status" value="1"/>
</dbReference>
<feature type="domain" description="BioF2-like acetyltransferase" evidence="7">
    <location>
        <begin position="169"/>
        <end position="292"/>
    </location>
</feature>
<dbReference type="InterPro" id="IPR050644">
    <property type="entry name" value="PG_Glycine_Bridge_Synth"/>
</dbReference>
<evidence type="ECO:0000256" key="2">
    <source>
        <dbReference type="ARBA" id="ARBA00022679"/>
    </source>
</evidence>
<keyword evidence="4" id="KW-0573">Peptidoglycan synthesis</keyword>
<dbReference type="PROSITE" id="PS51191">
    <property type="entry name" value="FEMABX"/>
    <property type="match status" value="1"/>
</dbReference>
<gene>
    <name evidence="8" type="ORF">Poly24_25250</name>
</gene>
<comment type="similarity">
    <text evidence="1">Belongs to the FemABX family.</text>
</comment>
<dbReference type="InterPro" id="IPR003447">
    <property type="entry name" value="FEMABX"/>
</dbReference>
<sequence>MKTSEHRFQIIRPGDAPGAWDAFVDAHPLGSVFHSAGMCRAFDQARRYRSLAIAAQDAAGKIQALIAPVRVDAVSGFTRALTSRAVMFAEPLCSAEPVGAAAAERLLSRHDATVGTSTLFTEVRSLQAAVGDCPTLAAAGYQPRPFLNYVIDLSLSKQQLWRNIGKPMRGSIRSSLKRGVKIEVGNSLELQRRAYAQIRQSLRRAMVPCPSSGLFAAVQQELGTVLQVRVASYQGRDVAGTISLAWGDRYFAWYGGTSRPRSLHPFACLVWDEIQWAHDHGFRHYDFGGAGDPNRSYGPREFKSRFHGELIEIGRCRKVYSPRLLAIAERGYRSLKTIAGST</sequence>
<dbReference type="GO" id="GO:0009252">
    <property type="term" value="P:peptidoglycan biosynthetic process"/>
    <property type="evidence" value="ECO:0007669"/>
    <property type="project" value="UniProtKB-KW"/>
</dbReference>
<accession>A0A518JTE1</accession>
<dbReference type="GO" id="GO:0071555">
    <property type="term" value="P:cell wall organization"/>
    <property type="evidence" value="ECO:0007669"/>
    <property type="project" value="UniProtKB-KW"/>
</dbReference>
<keyword evidence="3" id="KW-0133">Cell shape</keyword>
<keyword evidence="9" id="KW-1185">Reference proteome</keyword>
<dbReference type="KEGG" id="rcf:Poly24_25250"/>
<evidence type="ECO:0000259" key="7">
    <source>
        <dbReference type="Pfam" id="PF13480"/>
    </source>
</evidence>
<keyword evidence="6" id="KW-0961">Cell wall biogenesis/degradation</keyword>
<dbReference type="AlphaFoldDB" id="A0A518JTE1"/>
<reference evidence="8 9" key="1">
    <citation type="submission" date="2019-02" db="EMBL/GenBank/DDBJ databases">
        <title>Deep-cultivation of Planctomycetes and their phenomic and genomic characterization uncovers novel biology.</title>
        <authorList>
            <person name="Wiegand S."/>
            <person name="Jogler M."/>
            <person name="Boedeker C."/>
            <person name="Pinto D."/>
            <person name="Vollmers J."/>
            <person name="Rivas-Marin E."/>
            <person name="Kohn T."/>
            <person name="Peeters S.H."/>
            <person name="Heuer A."/>
            <person name="Rast P."/>
            <person name="Oberbeckmann S."/>
            <person name="Bunk B."/>
            <person name="Jeske O."/>
            <person name="Meyerdierks A."/>
            <person name="Storesund J.E."/>
            <person name="Kallscheuer N."/>
            <person name="Luecker S."/>
            <person name="Lage O.M."/>
            <person name="Pohl T."/>
            <person name="Merkel B.J."/>
            <person name="Hornburger P."/>
            <person name="Mueller R.-W."/>
            <person name="Bruemmer F."/>
            <person name="Labrenz M."/>
            <person name="Spormann A.M."/>
            <person name="Op den Camp H."/>
            <person name="Overmann J."/>
            <person name="Amann R."/>
            <person name="Jetten M.S.M."/>
            <person name="Mascher T."/>
            <person name="Medema M.H."/>
            <person name="Devos D.P."/>
            <person name="Kaster A.-K."/>
            <person name="Ovreas L."/>
            <person name="Rohde M."/>
            <person name="Galperin M.Y."/>
            <person name="Jogler C."/>
        </authorList>
    </citation>
    <scope>NUCLEOTIDE SEQUENCE [LARGE SCALE GENOMIC DNA]</scope>
    <source>
        <strain evidence="8 9">Poly24</strain>
    </source>
</reference>
<proteinExistence type="inferred from homology"/>
<evidence type="ECO:0000256" key="1">
    <source>
        <dbReference type="ARBA" id="ARBA00009943"/>
    </source>
</evidence>
<dbReference type="InterPro" id="IPR016181">
    <property type="entry name" value="Acyl_CoA_acyltransferase"/>
</dbReference>